<accession>A0A4Y2EVF7</accession>
<reference evidence="1 2" key="1">
    <citation type="journal article" date="2019" name="Sci. Rep.">
        <title>Orb-weaving spider Araneus ventricosus genome elucidates the spidroin gene catalogue.</title>
        <authorList>
            <person name="Kono N."/>
            <person name="Nakamura H."/>
            <person name="Ohtoshi R."/>
            <person name="Moran D.A.P."/>
            <person name="Shinohara A."/>
            <person name="Yoshida Y."/>
            <person name="Fujiwara M."/>
            <person name="Mori M."/>
            <person name="Tomita M."/>
            <person name="Arakawa K."/>
        </authorList>
    </citation>
    <scope>NUCLEOTIDE SEQUENCE [LARGE SCALE GENOMIC DNA]</scope>
</reference>
<dbReference type="Proteomes" id="UP000499080">
    <property type="component" value="Unassembled WGS sequence"/>
</dbReference>
<evidence type="ECO:0000313" key="2">
    <source>
        <dbReference type="Proteomes" id="UP000499080"/>
    </source>
</evidence>
<sequence length="107" mass="12847">MCCREVISCLPYPFWPSSLPPLTQQYQNVPALFNLRLHRCLFQSNDYPPPPPFQNMKQISRAILRRFLQFEDTSCFREKKETRKTKWFTGCSDEYCFARSRQKLCQL</sequence>
<gene>
    <name evidence="1" type="ORF">AVEN_275045_1</name>
</gene>
<comment type="caution">
    <text evidence="1">The sequence shown here is derived from an EMBL/GenBank/DDBJ whole genome shotgun (WGS) entry which is preliminary data.</text>
</comment>
<keyword evidence="2" id="KW-1185">Reference proteome</keyword>
<proteinExistence type="predicted"/>
<dbReference type="EMBL" id="BGPR01000703">
    <property type="protein sequence ID" value="GBM32279.1"/>
    <property type="molecule type" value="Genomic_DNA"/>
</dbReference>
<name>A0A4Y2EVF7_ARAVE</name>
<protein>
    <submittedName>
        <fullName evidence="1">Uncharacterized protein</fullName>
    </submittedName>
</protein>
<organism evidence="1 2">
    <name type="scientific">Araneus ventricosus</name>
    <name type="common">Orbweaver spider</name>
    <name type="synonym">Epeira ventricosa</name>
    <dbReference type="NCBI Taxonomy" id="182803"/>
    <lineage>
        <taxon>Eukaryota</taxon>
        <taxon>Metazoa</taxon>
        <taxon>Ecdysozoa</taxon>
        <taxon>Arthropoda</taxon>
        <taxon>Chelicerata</taxon>
        <taxon>Arachnida</taxon>
        <taxon>Araneae</taxon>
        <taxon>Araneomorphae</taxon>
        <taxon>Entelegynae</taxon>
        <taxon>Araneoidea</taxon>
        <taxon>Araneidae</taxon>
        <taxon>Araneus</taxon>
    </lineage>
</organism>
<dbReference type="AlphaFoldDB" id="A0A4Y2EVF7"/>
<evidence type="ECO:0000313" key="1">
    <source>
        <dbReference type="EMBL" id="GBM32279.1"/>
    </source>
</evidence>